<dbReference type="EMBL" id="JAIFRP010004408">
    <property type="protein sequence ID" value="KAK2575826.1"/>
    <property type="molecule type" value="Genomic_DNA"/>
</dbReference>
<feature type="compositionally biased region" description="Basic and acidic residues" evidence="1">
    <location>
        <begin position="994"/>
        <end position="1004"/>
    </location>
</feature>
<gene>
    <name evidence="4" type="ORF">KPH14_007204</name>
</gene>
<feature type="region of interest" description="Disordered" evidence="1">
    <location>
        <begin position="361"/>
        <end position="419"/>
    </location>
</feature>
<feature type="compositionally biased region" description="Basic and acidic residues" evidence="1">
    <location>
        <begin position="835"/>
        <end position="846"/>
    </location>
</feature>
<dbReference type="InterPro" id="IPR031936">
    <property type="entry name" value="DUF4771"/>
</dbReference>
<name>A0AAD9RB73_9HYME</name>
<feature type="compositionally biased region" description="Polar residues" evidence="1">
    <location>
        <begin position="1068"/>
        <end position="1083"/>
    </location>
</feature>
<evidence type="ECO:0000313" key="5">
    <source>
        <dbReference type="Proteomes" id="UP001258017"/>
    </source>
</evidence>
<feature type="compositionally biased region" description="Basic residues" evidence="1">
    <location>
        <begin position="1768"/>
        <end position="1777"/>
    </location>
</feature>
<dbReference type="Proteomes" id="UP001258017">
    <property type="component" value="Unassembled WGS sequence"/>
</dbReference>
<sequence length="2008" mass="230046">MSRISVKSKDSSARSLTRRKRRAAERARRLKPVDFCCTAEDFDPLTIYNQRKPPFTSSLTAINTVQECPVMKFRTNFMDPSSKKLAAKGKDVHFGSTDFGHENLAMSSMNGPIQWYLEEELALAKDIFWEDRLLKNIEETRKNIRIGRKKVQAELKQMTGAIGPRWYQDFSISQMRNLIILEDAIRADYKQMVTGRTQKTLIALGVVSTYFTIDPKVIRRMQRSCEFKAIDFLREAYRLLTGNYFEDEGYKKSYDCNERIILSGIAFLTLPETILELHKRLPPVAKPQFPPKPVLTKVPPIQKMSSPYQEKLFTRPDWSTYLNRLQDWRDICKRIPIPKMILPTGEDLKHTYKEKLRSIEFTDKTTKGDPSTGSRALKDGPKRERGSPRRGEKGTRADGDSSYQDSDKRQQMDEFDIPRLPDENQVFDFTLSGLSEKKSGPVKYKICGTLHPPRENKKSWLGEKDAHFVITGVSDDPPQCPVTYEMTGVANVTPTNSNERFFTILKIGDGPKKIYPSGRKNLSKVWQEWLLNADEEFMKVEREANKILKSVEATMRLVFPGPTCDSCCSCRQTRRTDVIRKQTKAPYMVIDTLTQDEKNQKYIVGSMALHSPAPTPHESTVNLLEIIASEDKIVSNVVINGVTTEKGEKKYYITGMKDETIRIPSRRVEPPPPLPPKNVPPCSCAIQQMFNLGVTPKLSTDNIPWTKDEGQCFGKKYRPEAAPAYSCKSSPGDKSCRLNPFLKDVAQLERKKREKKKSKADYYMKGKKNLYSIADFKPCGDEHGMSICGGPWGATHVLSPQELAELEKQRKEILKGPPCGTRPGRAVCGGPFGERIPEPKKARIKDDDDDEDDEDEEEVVLLPTPQVVKKKVLRRGTLCHASPESIAASKQLVKKKVTKFIPDPDYPGYDDPWNVFRTAPSVKETETEYEKSLKLSSPKARSDKPRPIREIMKKRTSSKGADSLRSLERSAKIKGLKMTQKMESKRGGLSMKPSSDKTRKETRSRAIKSATDNLGKRSDRSLTQKKLTGKRPSSSSPKRKEASPSSRNGSSARKKTPSGGDNLEKKSGITTTEVADPGTTTPGSSPERKKRKASPKKSALQTERVIRENKSDTTVKTEKSDARKREKEKRVSGKDGNGKRRKEKKSAGGKKRGMASASNLTSPQDKKPKKKAKKESGKTREGVAYKTKSNKRTRGNQQISSRNKAVKSDPMRGQKFSKPGEVKRSDKKKSKTMLKDFSTVLLPEEEKQQEVERLKNMMKSPDTYPYEVEPIILPKEPPAKCKHEYGSDDEKPEEKVVSKEAPEEMQVSKKGPCGWRTKSEQELPVKKTMAYLVDPDPPLETIAVRPGGRACVCRENRNKKKILMYQIGGSIEKKKAEPTKVGKLTMKKKEEEEDRGETRVIEGVIYYTPPPSRRRSDEYVPEYDLYESPYDMCTDRRKDSFMNLLEKYSAPRDVMANVRKTVASCDCSGYMDTFGVVGEHADIEVAKRLLEEREQLMELKEPKERWDLALKDKGLMDYYAGCKHKLPCWTTCKKLNKYACRLQPRRLRQKKPVCECKYERKIVEKKEEKIKWRERRDKLRTFKKKPFLNVTATSRPMEADTKLIISGVKRIPREDEYIDDIEYCISGIAENYTMGPVTQVVDGLNMSTPFHTPEPSKEKIPCVCLHSHWSQSNIPPGPLPRKDEALIKERERREKYLEEAAKLIYGPRDDTEESQKWYRSCQAKCDPLKVDGKRKKVAKTAEEKDEQSSSSPTRRHKSPDEQKDTGRGKRAVKTVRRRSVDDRSPSPQRTVVTEKKVSRETNEERQTKTWLPATKTSARQDYKDQEDQEDQDDQEDKEIYDGKTNLSILVKVELQKMAEEGFLFAKLPNCYRMPQLQNWIMYRKGFVLTDEVTDKLMRLTFMTWEMANVTRPPKIVTPTLGLSKKQIRDLTFDVAEKMKKKILMKNTIFYSQLRKSRVLYSRYMWSTMEFRRYPSIPFKQAYFAYMAGKEADGHVFKPWMINEVRERE</sequence>
<feature type="compositionally biased region" description="Basic and acidic residues" evidence="1">
    <location>
        <begin position="376"/>
        <end position="419"/>
    </location>
</feature>
<feature type="compositionally biased region" description="Basic residues" evidence="1">
    <location>
        <begin position="1139"/>
        <end position="1153"/>
    </location>
</feature>
<reference evidence="4" key="1">
    <citation type="submission" date="2021-08" db="EMBL/GenBank/DDBJ databases">
        <authorList>
            <person name="Misof B."/>
            <person name="Oliver O."/>
            <person name="Podsiadlowski L."/>
            <person name="Donath A."/>
            <person name="Peters R."/>
            <person name="Mayer C."/>
            <person name="Rust J."/>
            <person name="Gunkel S."/>
            <person name="Lesny P."/>
            <person name="Martin S."/>
            <person name="Oeyen J.P."/>
            <person name="Petersen M."/>
            <person name="Panagiotis P."/>
            <person name="Wilbrandt J."/>
            <person name="Tanja T."/>
        </authorList>
    </citation>
    <scope>NUCLEOTIDE SEQUENCE</scope>
    <source>
        <strain evidence="4">GBR_01_08_01A</strain>
        <tissue evidence="4">Thorax + abdomen</tissue>
    </source>
</reference>
<dbReference type="Pfam" id="PF15994">
    <property type="entry name" value="DUF4770"/>
    <property type="match status" value="1"/>
</dbReference>
<feature type="compositionally biased region" description="Basic and acidic residues" evidence="1">
    <location>
        <begin position="1174"/>
        <end position="1183"/>
    </location>
</feature>
<feature type="compositionally biased region" description="Basic and acidic residues" evidence="1">
    <location>
        <begin position="940"/>
        <end position="953"/>
    </location>
</feature>
<feature type="compositionally biased region" description="Basic and acidic residues" evidence="1">
    <location>
        <begin position="923"/>
        <end position="933"/>
    </location>
</feature>
<feature type="compositionally biased region" description="Basic and acidic residues" evidence="1">
    <location>
        <begin position="1206"/>
        <end position="1224"/>
    </location>
</feature>
<dbReference type="Pfam" id="PF15995">
    <property type="entry name" value="DUF4771"/>
    <property type="match status" value="1"/>
</dbReference>
<feature type="compositionally biased region" description="Basic and acidic residues" evidence="1">
    <location>
        <begin position="1758"/>
        <end position="1767"/>
    </location>
</feature>
<dbReference type="PANTHER" id="PTHR41967">
    <property type="entry name" value="FI19406P1-RELATED"/>
    <property type="match status" value="1"/>
</dbReference>
<feature type="compositionally biased region" description="Basic and acidic residues" evidence="1">
    <location>
        <begin position="1104"/>
        <end position="1138"/>
    </location>
</feature>
<organism evidence="4 5">
    <name type="scientific">Odynerus spinipes</name>
    <dbReference type="NCBI Taxonomy" id="1348599"/>
    <lineage>
        <taxon>Eukaryota</taxon>
        <taxon>Metazoa</taxon>
        <taxon>Ecdysozoa</taxon>
        <taxon>Arthropoda</taxon>
        <taxon>Hexapoda</taxon>
        <taxon>Insecta</taxon>
        <taxon>Pterygota</taxon>
        <taxon>Neoptera</taxon>
        <taxon>Endopterygota</taxon>
        <taxon>Hymenoptera</taxon>
        <taxon>Apocrita</taxon>
        <taxon>Aculeata</taxon>
        <taxon>Vespoidea</taxon>
        <taxon>Vespidae</taxon>
        <taxon>Eumeninae</taxon>
        <taxon>Odynerus</taxon>
    </lineage>
</organism>
<evidence type="ECO:0000256" key="1">
    <source>
        <dbReference type="SAM" id="MobiDB-lite"/>
    </source>
</evidence>
<evidence type="ECO:0000259" key="3">
    <source>
        <dbReference type="Pfam" id="PF15995"/>
    </source>
</evidence>
<dbReference type="InterPro" id="IPR031935">
    <property type="entry name" value="DUF4770"/>
</dbReference>
<feature type="compositionally biased region" description="Basic and acidic residues" evidence="1">
    <location>
        <begin position="1792"/>
        <end position="1807"/>
    </location>
</feature>
<protein>
    <submittedName>
        <fullName evidence="4">Uncharacterized protein</fullName>
    </submittedName>
</protein>
<comment type="caution">
    <text evidence="4">The sequence shown here is derived from an EMBL/GenBank/DDBJ whole genome shotgun (WGS) entry which is preliminary data.</text>
</comment>
<keyword evidence="5" id="KW-1185">Reference proteome</keyword>
<feature type="domain" description="DUF4770" evidence="2">
    <location>
        <begin position="213"/>
        <end position="286"/>
    </location>
</feature>
<accession>A0AAD9RB73</accession>
<evidence type="ECO:0000313" key="4">
    <source>
        <dbReference type="EMBL" id="KAK2575826.1"/>
    </source>
</evidence>
<feature type="domain" description="DUF4771" evidence="3">
    <location>
        <begin position="1846"/>
        <end position="1992"/>
    </location>
</feature>
<feature type="compositionally biased region" description="Acidic residues" evidence="1">
    <location>
        <begin position="847"/>
        <end position="858"/>
    </location>
</feature>
<feature type="region of interest" description="Disordered" evidence="1">
    <location>
        <begin position="1"/>
        <end position="24"/>
    </location>
</feature>
<feature type="compositionally biased region" description="Basic and acidic residues" evidence="1">
    <location>
        <begin position="1277"/>
        <end position="1302"/>
    </location>
</feature>
<feature type="region of interest" description="Disordered" evidence="1">
    <location>
        <begin position="1732"/>
        <end position="1839"/>
    </location>
</feature>
<feature type="compositionally biased region" description="Acidic residues" evidence="1">
    <location>
        <begin position="1826"/>
        <end position="1838"/>
    </location>
</feature>
<proteinExistence type="predicted"/>
<feature type="region of interest" description="Disordered" evidence="1">
    <location>
        <begin position="909"/>
        <end position="1241"/>
    </location>
</feature>
<evidence type="ECO:0000259" key="2">
    <source>
        <dbReference type="Pfam" id="PF15994"/>
    </source>
</evidence>
<reference evidence="4" key="2">
    <citation type="journal article" date="2023" name="Commun. Biol.">
        <title>Intrasexual cuticular hydrocarbon dimorphism in a wasp sheds light on hydrocarbon biosynthesis genes in Hymenoptera.</title>
        <authorList>
            <person name="Moris V.C."/>
            <person name="Podsiadlowski L."/>
            <person name="Martin S."/>
            <person name="Oeyen J.P."/>
            <person name="Donath A."/>
            <person name="Petersen M."/>
            <person name="Wilbrandt J."/>
            <person name="Misof B."/>
            <person name="Liedtke D."/>
            <person name="Thamm M."/>
            <person name="Scheiner R."/>
            <person name="Schmitt T."/>
            <person name="Niehuis O."/>
        </authorList>
    </citation>
    <scope>NUCLEOTIDE SEQUENCE</scope>
    <source>
        <strain evidence="4">GBR_01_08_01A</strain>
    </source>
</reference>
<dbReference type="PANTHER" id="PTHR41967:SF6">
    <property type="entry name" value="FI19406P1-RELATED"/>
    <property type="match status" value="1"/>
</dbReference>
<feature type="region of interest" description="Disordered" evidence="1">
    <location>
        <begin position="1270"/>
        <end position="1320"/>
    </location>
</feature>
<feature type="region of interest" description="Disordered" evidence="1">
    <location>
        <begin position="814"/>
        <end position="858"/>
    </location>
</feature>